<reference evidence="7" key="1">
    <citation type="submission" date="2020-06" db="EMBL/GenBank/DDBJ databases">
        <title>Unique genomic features of the anaerobic methanotrophic archaea.</title>
        <authorList>
            <person name="Chadwick G.L."/>
            <person name="Skennerton C.T."/>
            <person name="Laso-Perez R."/>
            <person name="Leu A.O."/>
            <person name="Speth D.R."/>
            <person name="Yu H."/>
            <person name="Morgan-Lang C."/>
            <person name="Hatzenpichler R."/>
            <person name="Goudeau D."/>
            <person name="Malmstrom R."/>
            <person name="Brazelton W.J."/>
            <person name="Woyke T."/>
            <person name="Hallam S.J."/>
            <person name="Tyson G.W."/>
            <person name="Wegener G."/>
            <person name="Boetius A."/>
            <person name="Orphan V."/>
        </authorList>
    </citation>
    <scope>NUCLEOTIDE SEQUENCE</scope>
</reference>
<accession>A0A7G9YUE2</accession>
<evidence type="ECO:0000256" key="1">
    <source>
        <dbReference type="ARBA" id="ARBA00022448"/>
    </source>
</evidence>
<keyword evidence="3 4" id="KW-0653">Protein transport</keyword>
<dbReference type="GO" id="GO:0003723">
    <property type="term" value="F:RNA binding"/>
    <property type="evidence" value="ECO:0007669"/>
    <property type="project" value="UniProtKB-UniRule"/>
</dbReference>
<dbReference type="InterPro" id="IPR038187">
    <property type="entry name" value="NAC_A/B_dom_sf"/>
</dbReference>
<dbReference type="Pfam" id="PF19026">
    <property type="entry name" value="UBA_HYPK"/>
    <property type="match status" value="1"/>
</dbReference>
<feature type="domain" description="NAC-A/B" evidence="6">
    <location>
        <begin position="10"/>
        <end position="78"/>
    </location>
</feature>
<name>A0A7G9YUE2_9EURY</name>
<dbReference type="EMBL" id="MT631474">
    <property type="protein sequence ID" value="QNO51626.1"/>
    <property type="molecule type" value="Genomic_DNA"/>
</dbReference>
<dbReference type="InterPro" id="IPR005231">
    <property type="entry name" value="NAC_arc"/>
</dbReference>
<dbReference type="Gene3D" id="2.20.70.30">
    <property type="entry name" value="Nascent polypeptide-associated complex domain"/>
    <property type="match status" value="1"/>
</dbReference>
<dbReference type="SMART" id="SM01407">
    <property type="entry name" value="NAC"/>
    <property type="match status" value="1"/>
</dbReference>
<keyword evidence="2 4" id="KW-0694">RNA-binding</keyword>
<evidence type="ECO:0000256" key="3">
    <source>
        <dbReference type="ARBA" id="ARBA00022927"/>
    </source>
</evidence>
<proteinExistence type="inferred from homology"/>
<evidence type="ECO:0000256" key="5">
    <source>
        <dbReference type="NCBIfam" id="TIGR00264"/>
    </source>
</evidence>
<comment type="similarity">
    <text evidence="4">Belongs to the NAC-alpha family.</text>
</comment>
<comment type="subunit">
    <text evidence="4">Homodimer. Interacts with the ribosome. Binds ribosomal RNA.</text>
</comment>
<protein>
    <recommendedName>
        <fullName evidence="4 5">Nascent polypeptide-associated complex protein</fullName>
    </recommendedName>
</protein>
<dbReference type="HAMAP" id="MF_00814">
    <property type="entry name" value="NAC_arch"/>
    <property type="match status" value="1"/>
</dbReference>
<evidence type="ECO:0000256" key="2">
    <source>
        <dbReference type="ARBA" id="ARBA00022884"/>
    </source>
</evidence>
<evidence type="ECO:0000256" key="4">
    <source>
        <dbReference type="HAMAP-Rule" id="MF_00814"/>
    </source>
</evidence>
<dbReference type="AlphaFoldDB" id="A0A7G9YUE2"/>
<dbReference type="GO" id="GO:0015031">
    <property type="term" value="P:protein transport"/>
    <property type="evidence" value="ECO:0007669"/>
    <property type="project" value="UniProtKB-UniRule"/>
</dbReference>
<dbReference type="NCBIfam" id="TIGR00264">
    <property type="entry name" value="archaeal-type nascent polypeptide-associated complex protein"/>
    <property type="match status" value="1"/>
</dbReference>
<evidence type="ECO:0000259" key="6">
    <source>
        <dbReference type="PROSITE" id="PS51151"/>
    </source>
</evidence>
<keyword evidence="1 4" id="KW-0813">Transport</keyword>
<dbReference type="PROSITE" id="PS51151">
    <property type="entry name" value="NAC_AB"/>
    <property type="match status" value="1"/>
</dbReference>
<dbReference type="Pfam" id="PF01849">
    <property type="entry name" value="NAC"/>
    <property type="match status" value="1"/>
</dbReference>
<dbReference type="CDD" id="cd14359">
    <property type="entry name" value="UBA_AeNAC"/>
    <property type="match status" value="1"/>
</dbReference>
<dbReference type="InterPro" id="IPR009060">
    <property type="entry name" value="UBA-like_sf"/>
</dbReference>
<dbReference type="InterPro" id="IPR002715">
    <property type="entry name" value="Nas_poly-pep-assoc_cplx_dom"/>
</dbReference>
<dbReference type="Gene3D" id="1.10.8.10">
    <property type="entry name" value="DNA helicase RuvA subunit, C-terminal domain"/>
    <property type="match status" value="1"/>
</dbReference>
<gene>
    <name evidence="4 7" type="primary">nac</name>
    <name evidence="7" type="ORF">JFJFMGFI_00025</name>
</gene>
<evidence type="ECO:0000313" key="7">
    <source>
        <dbReference type="EMBL" id="QNO51626.1"/>
    </source>
</evidence>
<sequence>MRGGFRKGVSLSPKKLDQMMKQVGLSVEEMNDVEEVVIKTADAELVFEDATVTIMDAQGSKMYQITGTPVKRPKRELEPEQEHEVSISAEDVEIVMEKAGCGAEEAKATLIETRGDLAEAISRLCEE</sequence>
<comment type="function">
    <text evidence="4">Contacts the emerging nascent chain on the ribosome.</text>
</comment>
<dbReference type="SUPFAM" id="SSF46934">
    <property type="entry name" value="UBA-like"/>
    <property type="match status" value="1"/>
</dbReference>
<organism evidence="7">
    <name type="scientific">Candidatus Methanophagaceae archaeon ANME-1 ERB6</name>
    <dbReference type="NCBI Taxonomy" id="2759912"/>
    <lineage>
        <taxon>Archaea</taxon>
        <taxon>Methanobacteriati</taxon>
        <taxon>Methanobacteriota</taxon>
        <taxon>Stenosarchaea group</taxon>
        <taxon>Methanomicrobia</taxon>
        <taxon>Candidatus Methanophagales</taxon>
        <taxon>Candidatus Methanophagaceae</taxon>
    </lineage>
</organism>
<dbReference type="InterPro" id="IPR044034">
    <property type="entry name" value="NAC-like_UBA"/>
</dbReference>